<dbReference type="EMBL" id="CAJVPS010000745">
    <property type="protein sequence ID" value="CAG8506229.1"/>
    <property type="molecule type" value="Genomic_DNA"/>
</dbReference>
<dbReference type="InterPro" id="IPR036980">
    <property type="entry name" value="RNase_P/MRP_Rpp29_sf"/>
</dbReference>
<dbReference type="SUPFAM" id="SSF101744">
    <property type="entry name" value="Rof/RNase P subunit-like"/>
    <property type="match status" value="1"/>
</dbReference>
<dbReference type="OrthoDB" id="124041at2759"/>
<dbReference type="GO" id="GO:0000172">
    <property type="term" value="C:ribonuclease MRP complex"/>
    <property type="evidence" value="ECO:0007669"/>
    <property type="project" value="InterPro"/>
</dbReference>
<evidence type="ECO:0000313" key="6">
    <source>
        <dbReference type="Proteomes" id="UP000789508"/>
    </source>
</evidence>
<proteinExistence type="inferred from homology"/>
<evidence type="ECO:0000256" key="2">
    <source>
        <dbReference type="ARBA" id="ARBA00006181"/>
    </source>
</evidence>
<dbReference type="PIRSF" id="PIRSF027081">
    <property type="entry name" value="RNase_P/MRP_p29_subunit"/>
    <property type="match status" value="1"/>
</dbReference>
<dbReference type="InterPro" id="IPR002730">
    <property type="entry name" value="Rpp29/RNP1"/>
</dbReference>
<reference evidence="5" key="1">
    <citation type="submission" date="2021-06" db="EMBL/GenBank/DDBJ databases">
        <authorList>
            <person name="Kallberg Y."/>
            <person name="Tangrot J."/>
            <person name="Rosling A."/>
        </authorList>
    </citation>
    <scope>NUCLEOTIDE SEQUENCE</scope>
    <source>
        <strain evidence="5">FL130A</strain>
    </source>
</reference>
<evidence type="ECO:0000313" key="5">
    <source>
        <dbReference type="EMBL" id="CAG8506229.1"/>
    </source>
</evidence>
<comment type="caution">
    <text evidence="5">The sequence shown here is derived from an EMBL/GenBank/DDBJ whole genome shotgun (WGS) entry which is preliminary data.</text>
</comment>
<dbReference type="GO" id="GO:0005634">
    <property type="term" value="C:nucleus"/>
    <property type="evidence" value="ECO:0007669"/>
    <property type="project" value="UniProtKB-SubCell"/>
</dbReference>
<feature type="compositionally biased region" description="Low complexity" evidence="4">
    <location>
        <begin position="35"/>
        <end position="46"/>
    </location>
</feature>
<feature type="region of interest" description="Disordered" evidence="4">
    <location>
        <begin position="1"/>
        <end position="47"/>
    </location>
</feature>
<comment type="subcellular location">
    <subcellularLocation>
        <location evidence="1">Nucleus</location>
    </subcellularLocation>
</comment>
<keyword evidence="3" id="KW-0539">Nucleus</keyword>
<dbReference type="GO" id="GO:0001682">
    <property type="term" value="P:tRNA 5'-leader removal"/>
    <property type="evidence" value="ECO:0007669"/>
    <property type="project" value="InterPro"/>
</dbReference>
<dbReference type="PANTHER" id="PTHR13348">
    <property type="entry name" value="RIBONUCLEASE P SUBUNIT P29"/>
    <property type="match status" value="1"/>
</dbReference>
<dbReference type="GO" id="GO:0033204">
    <property type="term" value="F:ribonuclease P RNA binding"/>
    <property type="evidence" value="ECO:0007669"/>
    <property type="project" value="InterPro"/>
</dbReference>
<feature type="compositionally biased region" description="Basic and acidic residues" evidence="4">
    <location>
        <begin position="1"/>
        <end position="11"/>
    </location>
</feature>
<dbReference type="InterPro" id="IPR023534">
    <property type="entry name" value="Rof/RNase_P-like"/>
</dbReference>
<evidence type="ECO:0000256" key="3">
    <source>
        <dbReference type="PIRNR" id="PIRNR027081"/>
    </source>
</evidence>
<organism evidence="5 6">
    <name type="scientific">Ambispora leptoticha</name>
    <dbReference type="NCBI Taxonomy" id="144679"/>
    <lineage>
        <taxon>Eukaryota</taxon>
        <taxon>Fungi</taxon>
        <taxon>Fungi incertae sedis</taxon>
        <taxon>Mucoromycota</taxon>
        <taxon>Glomeromycotina</taxon>
        <taxon>Glomeromycetes</taxon>
        <taxon>Archaeosporales</taxon>
        <taxon>Ambisporaceae</taxon>
        <taxon>Ambispora</taxon>
    </lineage>
</organism>
<keyword evidence="3" id="KW-0819">tRNA processing</keyword>
<accession>A0A9N9F2M9</accession>
<dbReference type="InterPro" id="IPR016848">
    <property type="entry name" value="RNase_P/MRP_Rpp29-subunit"/>
</dbReference>
<dbReference type="SMART" id="SM00538">
    <property type="entry name" value="POP4"/>
    <property type="match status" value="1"/>
</dbReference>
<evidence type="ECO:0000256" key="1">
    <source>
        <dbReference type="ARBA" id="ARBA00004123"/>
    </source>
</evidence>
<keyword evidence="6" id="KW-1185">Reference proteome</keyword>
<comment type="similarity">
    <text evidence="2">Belongs to the eukaryotic/archaeal RNase P protein component 1 family.</text>
</comment>
<name>A0A9N9F2M9_9GLOM</name>
<evidence type="ECO:0000256" key="4">
    <source>
        <dbReference type="SAM" id="MobiDB-lite"/>
    </source>
</evidence>
<sequence>MAESSAKKDSGSKQQPSSETESFLYSPLPNYINKSDQQSTSSSPLSNKDFIKTFVTDAVASRAKDPERVYSGKIKDKSSLLLDNPPKASRETREKRELKRRAIIKGKSMTAKEKRQLKIYELPKEACKYEYFEQLNALWMGYMEELWGPPGSKESALAPKLLKADFHGAKLTVTKSKCPSYIGVSGICIQETENTFILITRKNICKRIPKAKSIFTFELRDAQFLIHGDQFAYRASARASKKFKNKPTVDIN</sequence>
<dbReference type="GO" id="GO:0006364">
    <property type="term" value="P:rRNA processing"/>
    <property type="evidence" value="ECO:0007669"/>
    <property type="project" value="TreeGrafter"/>
</dbReference>
<protein>
    <recommendedName>
        <fullName evidence="3">Ribonuclease P protein subunit</fullName>
    </recommendedName>
</protein>
<gene>
    <name evidence="5" type="ORF">ALEPTO_LOCUS3737</name>
</gene>
<dbReference type="Proteomes" id="UP000789508">
    <property type="component" value="Unassembled WGS sequence"/>
</dbReference>
<dbReference type="Pfam" id="PF01868">
    <property type="entry name" value="RNase_P-MRP_p29"/>
    <property type="match status" value="1"/>
</dbReference>
<feature type="compositionally biased region" description="Polar residues" evidence="4">
    <location>
        <begin position="12"/>
        <end position="23"/>
    </location>
</feature>
<dbReference type="AlphaFoldDB" id="A0A9N9F2M9"/>
<dbReference type="PANTHER" id="PTHR13348:SF0">
    <property type="entry name" value="RIBONUCLEASE P PROTEIN SUBUNIT P29"/>
    <property type="match status" value="1"/>
</dbReference>
<dbReference type="GO" id="GO:0030677">
    <property type="term" value="C:ribonuclease P complex"/>
    <property type="evidence" value="ECO:0007669"/>
    <property type="project" value="InterPro"/>
</dbReference>
<dbReference type="Gene3D" id="2.30.30.210">
    <property type="entry name" value="Ribonuclease P/MRP, subunit p29"/>
    <property type="match status" value="1"/>
</dbReference>